<dbReference type="Pfam" id="PF03808">
    <property type="entry name" value="Glyco_tran_WecG"/>
    <property type="match status" value="1"/>
</dbReference>
<dbReference type="STRING" id="1070870.SAMN05444351_0209"/>
<dbReference type="PANTHER" id="PTHR34136:SF1">
    <property type="entry name" value="UDP-N-ACETYL-D-MANNOSAMINURONIC ACID TRANSFERASE"/>
    <property type="match status" value="1"/>
</dbReference>
<name>A0A1M5D3R8_9ACTN</name>
<dbReference type="GO" id="GO:0016758">
    <property type="term" value="F:hexosyltransferase activity"/>
    <property type="evidence" value="ECO:0007669"/>
    <property type="project" value="TreeGrafter"/>
</dbReference>
<proteinExistence type="predicted"/>
<dbReference type="EMBL" id="FQVX01000001">
    <property type="protein sequence ID" value="SHF61616.1"/>
    <property type="molecule type" value="Genomic_DNA"/>
</dbReference>
<dbReference type="PANTHER" id="PTHR34136">
    <property type="match status" value="1"/>
</dbReference>
<evidence type="ECO:0000313" key="4">
    <source>
        <dbReference type="EMBL" id="SHF61616.1"/>
    </source>
</evidence>
<evidence type="ECO:0000256" key="1">
    <source>
        <dbReference type="ARBA" id="ARBA00022676"/>
    </source>
</evidence>
<gene>
    <name evidence="4" type="ORF">SAMN05444351_0209</name>
</gene>
<keyword evidence="5" id="KW-1185">Reference proteome</keyword>
<keyword evidence="1" id="KW-0328">Glycosyltransferase</keyword>
<reference evidence="4 5" key="1">
    <citation type="submission" date="2016-11" db="EMBL/GenBank/DDBJ databases">
        <authorList>
            <person name="Jaros S."/>
            <person name="Januszkiewicz K."/>
            <person name="Wedrychowicz H."/>
        </authorList>
    </citation>
    <scope>NUCLEOTIDE SEQUENCE [LARGE SCALE GENOMIC DNA]</scope>
    <source>
        <strain evidence="4 5">DSM 45408</strain>
    </source>
</reference>
<dbReference type="CDD" id="cd06533">
    <property type="entry name" value="Glyco_transf_WecG_TagA"/>
    <property type="match status" value="1"/>
</dbReference>
<evidence type="ECO:0000313" key="5">
    <source>
        <dbReference type="Proteomes" id="UP000184471"/>
    </source>
</evidence>
<dbReference type="Proteomes" id="UP000184471">
    <property type="component" value="Unassembled WGS sequence"/>
</dbReference>
<sequence length="252" mass="27580">MVTWYNHASLSRSMAAGVRVERFTHVGIDGLLLRTLAVPDAPRTSADLLLPILFAHAPRGSRVALIGSTPANVRSAAVEISDMPSRPRVVLVQDGYEGLPEPRDMAARLHEERVDIVVVGLGAPLQDTYVLGLREFGPRSALMLTCGGWIDQVSHPSYYPDFAYRLRINWLIRVMREPRRLWRRYTHEALDALRQRSSLRGFLCGPGRVPVDTMNAACGVTSDGSCASVPSEADAISPPGGEARVDDGAARR</sequence>
<keyword evidence="2 4" id="KW-0808">Transferase</keyword>
<dbReference type="InterPro" id="IPR004629">
    <property type="entry name" value="WecG_TagA_CpsF"/>
</dbReference>
<dbReference type="AlphaFoldDB" id="A0A1M5D3R8"/>
<feature type="region of interest" description="Disordered" evidence="3">
    <location>
        <begin position="224"/>
        <end position="252"/>
    </location>
</feature>
<organism evidence="4 5">
    <name type="scientific">Geodermatophilus nigrescens</name>
    <dbReference type="NCBI Taxonomy" id="1070870"/>
    <lineage>
        <taxon>Bacteria</taxon>
        <taxon>Bacillati</taxon>
        <taxon>Actinomycetota</taxon>
        <taxon>Actinomycetes</taxon>
        <taxon>Geodermatophilales</taxon>
        <taxon>Geodermatophilaceae</taxon>
        <taxon>Geodermatophilus</taxon>
    </lineage>
</organism>
<evidence type="ECO:0000256" key="3">
    <source>
        <dbReference type="SAM" id="MobiDB-lite"/>
    </source>
</evidence>
<feature type="compositionally biased region" description="Basic and acidic residues" evidence="3">
    <location>
        <begin position="243"/>
        <end position="252"/>
    </location>
</feature>
<evidence type="ECO:0000256" key="2">
    <source>
        <dbReference type="ARBA" id="ARBA00022679"/>
    </source>
</evidence>
<protein>
    <submittedName>
        <fullName evidence="4">Beta-1,4-glucosyltransferase</fullName>
    </submittedName>
</protein>
<accession>A0A1M5D3R8</accession>